<dbReference type="Pfam" id="PF13432">
    <property type="entry name" value="TPR_16"/>
    <property type="match status" value="1"/>
</dbReference>
<dbReference type="InterPro" id="IPR019734">
    <property type="entry name" value="TPR_rpt"/>
</dbReference>
<reference evidence="4 5" key="1">
    <citation type="submission" date="2018-06" db="EMBL/GenBank/DDBJ databases">
        <title>Genomic Encyclopedia of Archaeal and Bacterial Type Strains, Phase II (KMG-II): from individual species to whole genera.</title>
        <authorList>
            <person name="Goeker M."/>
        </authorList>
    </citation>
    <scope>NUCLEOTIDE SEQUENCE [LARGE SCALE GENOMIC DNA]</scope>
    <source>
        <strain evidence="4 5">DSM 12408</strain>
    </source>
</reference>
<dbReference type="STRING" id="49280.A9996_07105"/>
<dbReference type="PROSITE" id="PS50005">
    <property type="entry name" value="TPR"/>
    <property type="match status" value="5"/>
</dbReference>
<accession>A0A1A7R549</accession>
<gene>
    <name evidence="4" type="ORF">LX77_01624</name>
</gene>
<dbReference type="PANTHER" id="PTHR44858:SF1">
    <property type="entry name" value="UDP-N-ACETYLGLUCOSAMINE--PEPTIDE N-ACETYLGLUCOSAMINYLTRANSFERASE SPINDLY-RELATED"/>
    <property type="match status" value="1"/>
</dbReference>
<feature type="repeat" description="TPR" evidence="3">
    <location>
        <begin position="306"/>
        <end position="339"/>
    </location>
</feature>
<evidence type="ECO:0000313" key="4">
    <source>
        <dbReference type="EMBL" id="RAJ25321.1"/>
    </source>
</evidence>
<dbReference type="InterPro" id="IPR050498">
    <property type="entry name" value="Ycf3"/>
</dbReference>
<dbReference type="SUPFAM" id="SSF48452">
    <property type="entry name" value="TPR-like"/>
    <property type="match status" value="2"/>
</dbReference>
<evidence type="ECO:0000256" key="2">
    <source>
        <dbReference type="ARBA" id="ARBA00022803"/>
    </source>
</evidence>
<dbReference type="Pfam" id="PF13181">
    <property type="entry name" value="TPR_8"/>
    <property type="match status" value="1"/>
</dbReference>
<keyword evidence="2 3" id="KW-0802">TPR repeat</keyword>
<organism evidence="4 5">
    <name type="scientific">Gelidibacter algens</name>
    <dbReference type="NCBI Taxonomy" id="49280"/>
    <lineage>
        <taxon>Bacteria</taxon>
        <taxon>Pseudomonadati</taxon>
        <taxon>Bacteroidota</taxon>
        <taxon>Flavobacteriia</taxon>
        <taxon>Flavobacteriales</taxon>
        <taxon>Flavobacteriaceae</taxon>
        <taxon>Gelidibacter</taxon>
    </lineage>
</organism>
<evidence type="ECO:0000256" key="1">
    <source>
        <dbReference type="ARBA" id="ARBA00022737"/>
    </source>
</evidence>
<dbReference type="SUPFAM" id="SSF81901">
    <property type="entry name" value="HCP-like"/>
    <property type="match status" value="1"/>
</dbReference>
<evidence type="ECO:0000313" key="5">
    <source>
        <dbReference type="Proteomes" id="UP000248987"/>
    </source>
</evidence>
<keyword evidence="1" id="KW-0677">Repeat</keyword>
<dbReference type="Pfam" id="PF13176">
    <property type="entry name" value="TPR_7"/>
    <property type="match status" value="1"/>
</dbReference>
<dbReference type="InterPro" id="IPR011990">
    <property type="entry name" value="TPR-like_helical_dom_sf"/>
</dbReference>
<feature type="repeat" description="TPR" evidence="3">
    <location>
        <begin position="204"/>
        <end position="237"/>
    </location>
</feature>
<dbReference type="AlphaFoldDB" id="A0A1A7R549"/>
<comment type="caution">
    <text evidence="4">The sequence shown here is derived from an EMBL/GenBank/DDBJ whole genome shotgun (WGS) entry which is preliminary data.</text>
</comment>
<proteinExistence type="predicted"/>
<dbReference type="SMART" id="SM00028">
    <property type="entry name" value="TPR"/>
    <property type="match status" value="9"/>
</dbReference>
<dbReference type="PANTHER" id="PTHR44858">
    <property type="entry name" value="TETRATRICOPEPTIDE REPEAT PROTEIN 6"/>
    <property type="match status" value="1"/>
</dbReference>
<dbReference type="RefSeq" id="WP_066432675.1">
    <property type="nucleotide sequence ID" value="NZ_LZRN01000011.1"/>
</dbReference>
<keyword evidence="5" id="KW-1185">Reference proteome</keyword>
<dbReference type="Proteomes" id="UP000248987">
    <property type="component" value="Unassembled WGS sequence"/>
</dbReference>
<protein>
    <submittedName>
        <fullName evidence="4">Tetratricopeptide repeat protein</fullName>
    </submittedName>
</protein>
<dbReference type="OrthoDB" id="9803982at2"/>
<evidence type="ECO:0000256" key="3">
    <source>
        <dbReference type="PROSITE-ProRule" id="PRU00339"/>
    </source>
</evidence>
<feature type="repeat" description="TPR" evidence="3">
    <location>
        <begin position="136"/>
        <end position="169"/>
    </location>
</feature>
<name>A0A1A7R549_9FLAO</name>
<dbReference type="EMBL" id="QLLQ01000004">
    <property type="protein sequence ID" value="RAJ25321.1"/>
    <property type="molecule type" value="Genomic_DNA"/>
</dbReference>
<sequence length="470" mass="55016">MEFSQHDDDNNYSLTKFESMLKTNNVLFFDSSEFENIIQFYFENGRIALAKKAVKLGLEQHPSSIILKLFHVEIYILEDKLPQAEKLLDELYILEPSNEEIYIQKASILSKRDEHEKAIDTLKIALNLTDSDEDDADLFALIGMEYLFMDQFENAKTYFIKCLELDFEDYSALYNIIYCFEFLDLNEEAIDFLNRYLDENPYCEVAWHQLGKQYFTLKDYPKALAAFEFAIISDDTFVGAYLEKGKVLEKMKKYDEAIENYNVTLALDEPTSFALLRIGNCYEKLGSDDLAVQYYFKTVHEDPLLDKGWISITRFYNKKKDYHKALYYINKAINIDGDNVMYWKLYAQINHRLNFIEEAERGYKKTLDLGNYELETWLARADALIGLGEYEASAFNLIQAAEFYPETAEIEYRLAGIYYTLLENEKGHYHLKNGLLLDSEFHFILQELFPLIADHQMVVNIISNSKKASK</sequence>
<feature type="repeat" description="TPR" evidence="3">
    <location>
        <begin position="238"/>
        <end position="271"/>
    </location>
</feature>
<feature type="repeat" description="TPR" evidence="3">
    <location>
        <begin position="272"/>
        <end position="305"/>
    </location>
</feature>
<dbReference type="Gene3D" id="1.25.40.10">
    <property type="entry name" value="Tetratricopeptide repeat domain"/>
    <property type="match status" value="3"/>
</dbReference>